<feature type="region of interest" description="Disordered" evidence="1">
    <location>
        <begin position="20"/>
        <end position="48"/>
    </location>
</feature>
<reference evidence="2" key="2">
    <citation type="journal article" date="2004" name="Nature">
        <title>Finishing the euchromatic sequence of the human genome.</title>
        <authorList>
            <consortium name="International Human Genome Sequencing Consortium"/>
        </authorList>
    </citation>
    <scope>NUCLEOTIDE SEQUENCE [LARGE SCALE GENOMIC DNA]</scope>
</reference>
<dbReference type="ChiTaRS" id="DDX19B">
    <property type="organism name" value="human"/>
</dbReference>
<evidence type="ECO:0000313" key="3">
    <source>
        <dbReference type="Proteomes" id="UP000005640"/>
    </source>
</evidence>
<reference evidence="2" key="1">
    <citation type="journal article" date="2001" name="Nature">
        <title>Initial sequencing and analysis of the human genome.</title>
        <authorList>
            <consortium name="International Human Genome Sequencing Consortium"/>
            <person name="Lander E.S."/>
            <person name="Linton L.M."/>
            <person name="Birren B."/>
            <person name="Nusbaum C."/>
            <person name="Zody M.C."/>
            <person name="Baldwin J."/>
            <person name="Devon K."/>
            <person name="Dewar K."/>
            <person name="Doyle M."/>
            <person name="FitzHugh W."/>
            <person name="Funke R."/>
            <person name="Gage D."/>
            <person name="Harris K."/>
            <person name="Heaford A."/>
            <person name="Howland J."/>
            <person name="Kann L."/>
            <person name="Lehoczky J."/>
            <person name="LeVine R."/>
            <person name="McEwan P."/>
            <person name="McKernan K."/>
            <person name="Meldrim J."/>
            <person name="Mesirov J.P."/>
            <person name="Miranda C."/>
            <person name="Morris W."/>
            <person name="Naylor J."/>
            <person name="Raymond C."/>
            <person name="Rosetti M."/>
            <person name="Santos R."/>
            <person name="Sheridan A."/>
            <person name="Sougnez C."/>
            <person name="Stange-Thomann N."/>
            <person name="Stojanovic N."/>
            <person name="Subramanian A."/>
            <person name="Wyman D."/>
            <person name="Rogers J."/>
            <person name="Sulston J."/>
            <person name="Ainscough R."/>
            <person name="Beck S."/>
            <person name="Bentley D."/>
            <person name="Burton J."/>
            <person name="Clee C."/>
            <person name="Carter N."/>
            <person name="Coulson A."/>
            <person name="Deadman R."/>
            <person name="Deloukas P."/>
            <person name="Dunham A."/>
            <person name="Dunham I."/>
            <person name="Durbin R."/>
            <person name="French L."/>
            <person name="Grafham D."/>
            <person name="Gregory S."/>
            <person name="Hubbard T."/>
            <person name="Humphray S."/>
            <person name="Hunt A."/>
            <person name="Jones M."/>
            <person name="Lloyd C."/>
            <person name="McMurray A."/>
            <person name="Matthews L."/>
            <person name="Mercer S."/>
            <person name="Milne S."/>
            <person name="Mullikin J.C."/>
            <person name="Mungall A."/>
            <person name="Plumb R."/>
            <person name="Ross M."/>
            <person name="Shownkeen R."/>
            <person name="Sims S."/>
            <person name="Waterston R.H."/>
            <person name="Wilson R.K."/>
            <person name="Hillier L.W."/>
            <person name="McPherson J.D."/>
            <person name="Marra M.A."/>
            <person name="Mardis E.R."/>
            <person name="Fulton L.A."/>
            <person name="Chinwalla A.T."/>
            <person name="Pepin K.H."/>
            <person name="Gish W.R."/>
            <person name="Chissoe S.L."/>
            <person name="Wendl M.C."/>
            <person name="Delehaunty K.D."/>
            <person name="Miner T.L."/>
            <person name="Delehaunty A."/>
            <person name="Kramer J.B."/>
            <person name="Cook L.L."/>
            <person name="Fulton R.S."/>
            <person name="Johnson D.L."/>
            <person name="Minx P.J."/>
            <person name="Clifton S.W."/>
            <person name="Hawkins T."/>
            <person name="Branscomb E."/>
            <person name="Predki P."/>
            <person name="Richardson P."/>
            <person name="Wenning S."/>
            <person name="Slezak T."/>
            <person name="Doggett N."/>
            <person name="Cheng J.F."/>
            <person name="Olsen A."/>
            <person name="Lucas S."/>
            <person name="Elkin C."/>
            <person name="Uberbacher E."/>
            <person name="Frazier M."/>
            <person name="Gibbs R.A."/>
            <person name="Muzny D.M."/>
            <person name="Scherer S.E."/>
            <person name="Bouck J.B."/>
            <person name="Sodergren E.J."/>
            <person name="Worley K.C."/>
            <person name="Rives C.M."/>
            <person name="Gorrell J.H."/>
            <person name="Metzker M.L."/>
            <person name="Naylor S.L."/>
            <person name="Kucherlapati R.S."/>
            <person name="Nelson D.L."/>
            <person name="Weinstock G.M."/>
            <person name="Sakaki Y."/>
            <person name="Fujiyama A."/>
            <person name="Hattori M."/>
            <person name="Yada T."/>
            <person name="Toyoda A."/>
            <person name="Itoh T."/>
            <person name="Kawagoe C."/>
            <person name="Watanabe H."/>
            <person name="Totoki Y."/>
            <person name="Taylor T."/>
            <person name="Weissenbach J."/>
            <person name="Heilig R."/>
            <person name="Saurin W."/>
            <person name="Artiguenave F."/>
            <person name="Brottier P."/>
            <person name="Bruls T."/>
            <person name="Pelletier E."/>
            <person name="Robert C."/>
            <person name="Wincker P."/>
            <person name="Smith D.R."/>
            <person name="Doucette-Stamm L."/>
            <person name="Rubenfield M."/>
            <person name="Weinstock K."/>
            <person name="Lee H.M."/>
            <person name="Dubois J."/>
            <person name="Rosenthal A."/>
            <person name="Platzer M."/>
            <person name="Nyakatura G."/>
            <person name="Taudien S."/>
            <person name="Rump A."/>
            <person name="Yang H."/>
            <person name="Yu J."/>
            <person name="Wang J."/>
            <person name="Huang G."/>
            <person name="Gu J."/>
            <person name="Hood L."/>
            <person name="Rowen L."/>
            <person name="Madan A."/>
            <person name="Qin S."/>
            <person name="Davis R.W."/>
            <person name="Federspiel N.A."/>
            <person name="Abola A.P."/>
            <person name="Proctor M.J."/>
            <person name="Myers R.M."/>
            <person name="Schmutz J."/>
            <person name="Dickson M."/>
            <person name="Grimwood J."/>
            <person name="Cox D.R."/>
            <person name="Olson M.V."/>
            <person name="Kaul R."/>
            <person name="Raymond C."/>
            <person name="Shimizu N."/>
            <person name="Kawasaki K."/>
            <person name="Minoshima S."/>
            <person name="Evans G.A."/>
            <person name="Athanasiou M."/>
            <person name="Schultz R."/>
            <person name="Roe B.A."/>
            <person name="Chen F."/>
            <person name="Pan H."/>
            <person name="Ramser J."/>
            <person name="Lehrach H."/>
            <person name="Reinhardt R."/>
            <person name="McCombie W.R."/>
            <person name="de la Bastide M."/>
            <person name="Dedhia N."/>
            <person name="Blocker H."/>
            <person name="Hornischer K."/>
            <person name="Nordsiek G."/>
            <person name="Agarwala R."/>
            <person name="Aravind L."/>
            <person name="Bailey J.A."/>
            <person name="Bateman A."/>
            <person name="Batzoglou S."/>
            <person name="Birney E."/>
            <person name="Bork P."/>
            <person name="Brown D.G."/>
            <person name="Burge C.B."/>
            <person name="Cerutti L."/>
            <person name="Chen H.C."/>
            <person name="Church D."/>
            <person name="Clamp M."/>
            <person name="Copley R.R."/>
            <person name="Doerks T."/>
            <person name="Eddy S.R."/>
            <person name="Eichler E.E."/>
            <person name="Furey T.S."/>
            <person name="Galagan J."/>
            <person name="Gilbert J.G."/>
            <person name="Harmon C."/>
            <person name="Hayashizaki Y."/>
            <person name="Haussler D."/>
            <person name="Hermjakob H."/>
            <person name="Hokamp K."/>
            <person name="Jang W."/>
            <person name="Johnson L.S."/>
            <person name="Jones T.A."/>
            <person name="Kasif S."/>
            <person name="Kaspryzk A."/>
            <person name="Kennedy S."/>
            <person name="Kent W.J."/>
            <person name="Kitts P."/>
            <person name="Koonin E.V."/>
            <person name="Korf I."/>
            <person name="Kulp D."/>
            <person name="Lancet D."/>
            <person name="Lowe T.M."/>
            <person name="McLysaght A."/>
            <person name="Mikkelsen T."/>
            <person name="Moran J.V."/>
            <person name="Mulder N."/>
            <person name="Pollara V.J."/>
            <person name="Ponting C.P."/>
            <person name="Schuler G."/>
            <person name="Schultz J."/>
            <person name="Slater G."/>
            <person name="Smit A.F."/>
            <person name="Stupka E."/>
            <person name="Szustakowski J."/>
            <person name="Thierry-Mieg D."/>
            <person name="Thierry-Mieg J."/>
            <person name="Wagner L."/>
            <person name="Wallis J."/>
            <person name="Wheeler R."/>
            <person name="Williams A."/>
            <person name="Wolf Y.I."/>
            <person name="Wolfe K.H."/>
            <person name="Yang S.P."/>
            <person name="Yeh R.F."/>
            <person name="Collins F."/>
            <person name="Guyer M.S."/>
            <person name="Peterson J."/>
            <person name="Felsenfeld A."/>
            <person name="Wetterstrand K.A."/>
            <person name="Patrinos A."/>
            <person name="Morgan M.J."/>
            <person name="de Jong P."/>
            <person name="Catanese J.J."/>
            <person name="Osoegawa K."/>
            <person name="Shizuya H."/>
            <person name="Choi S."/>
            <person name="Chen Y.J."/>
        </authorList>
    </citation>
    <scope>NUCLEOTIDE SEQUENCE [LARGE SCALE GENOMIC DNA]</scope>
</reference>
<dbReference type="Ensembl" id="ENST00000562912.5">
    <property type="protein sequence ID" value="ENSP00000459407.1"/>
    <property type="gene ID" value="ENSG00000157349.17"/>
</dbReference>
<accession>H3BUH0</accession>
<evidence type="ECO:0000313" key="2">
    <source>
        <dbReference type="Ensembl" id="ENSP00000457633.1"/>
    </source>
</evidence>
<dbReference type="HGNC" id="HGNC:2742">
    <property type="gene designation" value="DDX19B"/>
</dbReference>
<dbReference type="OrthoDB" id="10265785at2759"/>
<dbReference type="ExpressionAtlas" id="H3BUH0">
    <property type="expression patterns" value="baseline and differential"/>
</dbReference>
<dbReference type="Proteomes" id="UP000005640">
    <property type="component" value="Chromosome 16"/>
</dbReference>
<reference evidence="2 3" key="3">
    <citation type="journal article" date="2004" name="Nature">
        <title>The sequence and analysis of duplication-rich human chromosome 16.</title>
        <authorList>
            <person name="Martin J."/>
            <person name="Han C."/>
            <person name="Gordon L.A."/>
            <person name="Terry A."/>
            <person name="Prabhakar S."/>
            <person name="She X."/>
            <person name="Xie G."/>
            <person name="Hellsten U."/>
            <person name="Chan Y.M."/>
            <person name="Altherr M."/>
            <person name="Couronne O."/>
            <person name="Aerts A."/>
            <person name="Bajorek E."/>
            <person name="Black S."/>
            <person name="Blumer H."/>
            <person name="Branscomb E."/>
            <person name="Brown N.C."/>
            <person name="Bruno W.J."/>
            <person name="Buckingham J.M."/>
            <person name="Callen D.F."/>
            <person name="Campbell C.S."/>
            <person name="Campbell M.L."/>
            <person name="Campbell E.W."/>
            <person name="Caoile C."/>
            <person name="Challacombe J.F."/>
            <person name="Chasteen L.A."/>
            <person name="Chertkov O."/>
            <person name="Chi H.C."/>
            <person name="Christensen M."/>
            <person name="Clark L.M."/>
            <person name="Cohn J.D."/>
            <person name="Denys M."/>
            <person name="Detter J.C."/>
            <person name="Dickson M."/>
            <person name="Dimitrijevic-Bussod M."/>
            <person name="Escobar J."/>
            <person name="Fawcett J.J."/>
            <person name="Flowers D."/>
            <person name="Fotopulos D."/>
            <person name="Glavina T."/>
            <person name="Gomez M."/>
            <person name="Gonzales E."/>
            <person name="Goodstein D."/>
            <person name="Goodwin L.A."/>
            <person name="Grady D.L."/>
            <person name="Grigoriev I."/>
            <person name="Groza M."/>
            <person name="Hammon N."/>
            <person name="Hawkins T."/>
            <person name="Haydu L."/>
            <person name="Hildebrand C.E."/>
            <person name="Huang W."/>
            <person name="Israni S."/>
            <person name="Jett J."/>
            <person name="Jewett P.B."/>
            <person name="Kadner K."/>
            <person name="Kimball H."/>
            <person name="Kobayashi A."/>
            <person name="Krawczyk M.C."/>
            <person name="Leyba T."/>
            <person name="Longmire J.L."/>
            <person name="Lopez F."/>
            <person name="Lou Y."/>
            <person name="Lowry S."/>
            <person name="Ludeman T."/>
            <person name="Manohar C.F."/>
            <person name="Mark G.A."/>
            <person name="McMurray K.L."/>
            <person name="Meincke L.J."/>
            <person name="Morgan J."/>
            <person name="Moyzis R.K."/>
            <person name="Mundt M.O."/>
            <person name="Munk A.C."/>
            <person name="Nandkeshwar R.D."/>
            <person name="Pitluck S."/>
            <person name="Pollard M."/>
            <person name="Predki P."/>
            <person name="Parson-Quintana B."/>
            <person name="Ramirez L."/>
            <person name="Rash S."/>
            <person name="Retterer J."/>
            <person name="Ricke D.O."/>
            <person name="Robinson D.L."/>
            <person name="Rodriguez A."/>
            <person name="Salamov A."/>
            <person name="Saunders E.H."/>
            <person name="Scott D."/>
            <person name="Shough T."/>
            <person name="Stallings R.L."/>
            <person name="Stalvey M."/>
            <person name="Sutherland R.D."/>
            <person name="Tapia R."/>
            <person name="Tesmer J.G."/>
            <person name="Thayer N."/>
            <person name="Thompson L.S."/>
            <person name="Tice H."/>
            <person name="Torney D.C."/>
            <person name="Tran-Gyamfi M."/>
            <person name="Tsai M."/>
            <person name="Ulanovsky L.E."/>
            <person name="Ustaszewska A."/>
            <person name="Vo N."/>
            <person name="White P.S."/>
            <person name="Williams A.L."/>
            <person name="Wills P.L."/>
            <person name="Wu J.R."/>
            <person name="Wu K."/>
            <person name="Yang J."/>
            <person name="Dejong P."/>
            <person name="Bruce D."/>
            <person name="Doggett N.A."/>
            <person name="Deaven L."/>
            <person name="Schmutz J."/>
            <person name="Grimwood J."/>
            <person name="Richardson P."/>
            <person name="Rokhsar D.S."/>
            <person name="Eichler E.E."/>
            <person name="Gilna P."/>
            <person name="Lucas S.M."/>
            <person name="Myers R.M."/>
            <person name="Rubin E.M."/>
            <person name="Pennacchio L.A."/>
        </authorList>
    </citation>
    <scope>NUCLEOTIDE SEQUENCE [LARGE SCALE GENOMIC DNA]</scope>
</reference>
<gene>
    <name evidence="2" type="primary">DDX19B</name>
</gene>
<dbReference type="VEuPathDB" id="HostDB:ENSG00000157349"/>
<keyword evidence="3" id="KW-1185">Reference proteome</keyword>
<dbReference type="AlphaFoldDB" id="H3BUH0"/>
<dbReference type="UCSC" id="uc059wou.1">
    <property type="organism name" value="human"/>
</dbReference>
<dbReference type="Bgee" id="ENSG00000157349">
    <property type="expression patterns" value="Expressed in left testis and 122 other cell types or tissues"/>
</dbReference>
<dbReference type="EMBL" id="AC012184">
    <property type="status" value="NOT_ANNOTATED_CDS"/>
    <property type="molecule type" value="Genomic_DNA"/>
</dbReference>
<name>H3BUH0_HUMAN</name>
<dbReference type="OpenTargets" id="ENSG00000157349"/>
<dbReference type="GeneTree" id="ENSGT00940000154417"/>
<dbReference type="HOGENOM" id="CLU_3175173_0_0_1"/>
<dbReference type="Ensembl" id="ENST00000568460.5">
    <property type="protein sequence ID" value="ENSP00000457633.1"/>
    <property type="gene ID" value="ENSG00000157349.17"/>
</dbReference>
<organism evidence="2 3">
    <name type="scientific">Homo sapiens</name>
    <name type="common">Human</name>
    <dbReference type="NCBI Taxonomy" id="9606"/>
    <lineage>
        <taxon>Eukaryota</taxon>
        <taxon>Metazoa</taxon>
        <taxon>Chordata</taxon>
        <taxon>Craniata</taxon>
        <taxon>Vertebrata</taxon>
        <taxon>Euteleostomi</taxon>
        <taxon>Mammalia</taxon>
        <taxon>Eutheria</taxon>
        <taxon>Euarchontoglires</taxon>
        <taxon>Primates</taxon>
        <taxon>Haplorrhini</taxon>
        <taxon>Catarrhini</taxon>
        <taxon>Hominidae</taxon>
        <taxon>Homo</taxon>
    </lineage>
</organism>
<protein>
    <submittedName>
        <fullName evidence="2">DEAD-box helicase 19B</fullName>
    </submittedName>
</protein>
<evidence type="ECO:0000256" key="1">
    <source>
        <dbReference type="SAM" id="MobiDB-lite"/>
    </source>
</evidence>
<sequence length="48" mass="5480">MATDSWALAVDEQEAAAESVLLSRPMPMQRRQMKKRKRTELPSPYSTS</sequence>
<proteinExistence type="predicted"/>
<reference evidence="2" key="4">
    <citation type="submission" date="2025-05" db="UniProtKB">
        <authorList>
            <consortium name="Ensembl"/>
        </authorList>
    </citation>
    <scope>IDENTIFICATION</scope>
</reference>